<feature type="compositionally biased region" description="Polar residues" evidence="5">
    <location>
        <begin position="368"/>
        <end position="379"/>
    </location>
</feature>
<dbReference type="PaxDb" id="8030-ENSSSAP00000012545"/>
<keyword evidence="6" id="KW-1185">Reference proteome</keyword>
<dbReference type="CTD" id="647309"/>
<sequence length="428" mass="47092">MSTALTCQDLSFVGGQLYNCPYPAPTSADSVDVSTVTVASFWAAGPPDDTACQHEPTQRELYSCLDFGTSRPDPIWTDHLSPHLQRNKQLQDTLIQREGELARLHEENNKLKEFLNSSFVKTLEEKTKRLLSAQSGDRRRNRKRNSEIQNLHGVGEFRNLSASQLLLGSQVKRTCRNLSLQFCSEEELASTPPVDLWILQTLGLKDEDTIDTTSTEYSFNSPIDSLTKCSSITDSSGDYCQTTNHKSTAYDTPTDGPGHGASIGLYTDYCFNTNSDYSVSTDSVSNFTGPVPSTPYSPSIEVTPNFQTTPYEAPLPQLVNTLSSIDPIQPFRPILASSPNLSQDSSPGLHHTPSPHCRSPSSPVGGDVTTQYPELSTPRSRTELAFSMSLNPSSSVRLKTHSFPQGQAFVRKDTLGGWNFTWVPKQGP</sequence>
<evidence type="ECO:0000256" key="4">
    <source>
        <dbReference type="ARBA" id="ARBA00023306"/>
    </source>
</evidence>
<evidence type="ECO:0000256" key="1">
    <source>
        <dbReference type="ARBA" id="ARBA00004123"/>
    </source>
</evidence>
<evidence type="ECO:0000313" key="6">
    <source>
        <dbReference type="Proteomes" id="UP001652741"/>
    </source>
</evidence>
<name>A0A1S3NJ75_SALSA</name>
<feature type="compositionally biased region" description="Polar residues" evidence="5">
    <location>
        <begin position="337"/>
        <end position="346"/>
    </location>
</feature>
<dbReference type="STRING" id="8030.ENSSSAP00000012545"/>
<evidence type="ECO:0000256" key="5">
    <source>
        <dbReference type="SAM" id="MobiDB-lite"/>
    </source>
</evidence>
<dbReference type="Gene3D" id="1.20.5.1180">
    <property type="entry name" value="Geminin coiled-coil domain"/>
    <property type="match status" value="1"/>
</dbReference>
<dbReference type="PANTHER" id="PTHR13372">
    <property type="entry name" value="GEMININ"/>
    <property type="match status" value="1"/>
</dbReference>
<organism evidence="6 7">
    <name type="scientific">Salmo salar</name>
    <name type="common">Atlantic salmon</name>
    <dbReference type="NCBI Taxonomy" id="8030"/>
    <lineage>
        <taxon>Eukaryota</taxon>
        <taxon>Metazoa</taxon>
        <taxon>Chordata</taxon>
        <taxon>Craniata</taxon>
        <taxon>Vertebrata</taxon>
        <taxon>Euteleostomi</taxon>
        <taxon>Actinopterygii</taxon>
        <taxon>Neopterygii</taxon>
        <taxon>Teleostei</taxon>
        <taxon>Protacanthopterygii</taxon>
        <taxon>Salmoniformes</taxon>
        <taxon>Salmonidae</taxon>
        <taxon>Salmoninae</taxon>
        <taxon>Salmo</taxon>
    </lineage>
</organism>
<dbReference type="PANTHER" id="PTHR13372:SF2">
    <property type="entry name" value="GEMININ COILED-COIL DOMAIN-CONTAINING PROTEIN 1"/>
    <property type="match status" value="1"/>
</dbReference>
<evidence type="ECO:0000256" key="2">
    <source>
        <dbReference type="ARBA" id="ARBA00023054"/>
    </source>
</evidence>
<dbReference type="Proteomes" id="UP001652741">
    <property type="component" value="Chromosome ssa20"/>
</dbReference>
<reference evidence="7" key="1">
    <citation type="submission" date="2025-08" db="UniProtKB">
        <authorList>
            <consortium name="RefSeq"/>
        </authorList>
    </citation>
    <scope>IDENTIFICATION</scope>
</reference>
<feature type="region of interest" description="Disordered" evidence="5">
    <location>
        <begin position="333"/>
        <end position="379"/>
    </location>
</feature>
<dbReference type="GeneID" id="106579801"/>
<keyword evidence="2" id="KW-0175">Coiled coil</keyword>
<evidence type="ECO:0000313" key="7">
    <source>
        <dbReference type="RefSeq" id="XP_014015463.2"/>
    </source>
</evidence>
<gene>
    <name evidence="7" type="primary">gmnc</name>
</gene>
<dbReference type="KEGG" id="sasa:106579801"/>
<dbReference type="GO" id="GO:0008156">
    <property type="term" value="P:negative regulation of DNA replication"/>
    <property type="evidence" value="ECO:0007669"/>
    <property type="project" value="TreeGrafter"/>
</dbReference>
<comment type="subcellular location">
    <subcellularLocation>
        <location evidence="1">Nucleus</location>
    </subcellularLocation>
</comment>
<dbReference type="InterPro" id="IPR059237">
    <property type="entry name" value="GemC1_CC"/>
</dbReference>
<keyword evidence="4" id="KW-0131">Cell cycle</keyword>
<dbReference type="RefSeq" id="XP_014015463.2">
    <property type="nucleotide sequence ID" value="XM_014159988.2"/>
</dbReference>
<dbReference type="AlphaFoldDB" id="A0A1S3NJ75"/>
<accession>A0A1S3NJ75</accession>
<protein>
    <submittedName>
        <fullName evidence="7">Geminin coiled-coil domain-containing protein 1</fullName>
    </submittedName>
</protein>
<keyword evidence="3" id="KW-0539">Nucleus</keyword>
<dbReference type="CDD" id="cd22588">
    <property type="entry name" value="GemC1_CC"/>
    <property type="match status" value="1"/>
</dbReference>
<proteinExistence type="predicted"/>
<dbReference type="Bgee" id="ENSSSAG00000006255">
    <property type="expression patterns" value="Expressed in mesonephros and 2 other cell types or tissues"/>
</dbReference>
<dbReference type="GO" id="GO:0005634">
    <property type="term" value="C:nucleus"/>
    <property type="evidence" value="ECO:0007669"/>
    <property type="project" value="UniProtKB-SubCell"/>
</dbReference>
<dbReference type="GO" id="GO:0045786">
    <property type="term" value="P:negative regulation of cell cycle"/>
    <property type="evidence" value="ECO:0007669"/>
    <property type="project" value="TreeGrafter"/>
</dbReference>
<evidence type="ECO:0000256" key="3">
    <source>
        <dbReference type="ARBA" id="ARBA00023242"/>
    </source>
</evidence>